<gene>
    <name evidence="7" type="ORF">ACCQ42_08345</name>
</gene>
<dbReference type="PANTHER" id="PTHR43652:SF2">
    <property type="entry name" value="BASIC AMINO ACID ANTIPORTER YFCC-RELATED"/>
    <property type="match status" value="1"/>
</dbReference>
<reference evidence="7 8" key="1">
    <citation type="journal article" date="2025" name="Anaerobe">
        <title>Description of Anaerococcus kampingiae sp. nov., Anaerococcus groningensis sp. nov., Anaerococcus martiniensis sp. nov., and Anaerococcus cruorum sp. nov., isolated from human clinical specimens.</title>
        <authorList>
            <person name="Boiten K.E."/>
            <person name="Meijer J."/>
            <person name="van Wezel E.M."/>
            <person name="Veloo A.C.M."/>
        </authorList>
    </citation>
    <scope>NUCLEOTIDE SEQUENCE [LARGE SCALE GENOMIC DNA]</scope>
    <source>
        <strain evidence="7 8">ENR0874</strain>
    </source>
</reference>
<keyword evidence="5 6" id="KW-0472">Membrane</keyword>
<feature type="transmembrane region" description="Helical" evidence="6">
    <location>
        <begin position="438"/>
        <end position="456"/>
    </location>
</feature>
<proteinExistence type="predicted"/>
<accession>A0ABW9MEL3</accession>
<feature type="transmembrane region" description="Helical" evidence="6">
    <location>
        <begin position="253"/>
        <end position="272"/>
    </location>
</feature>
<dbReference type="InterPro" id="IPR018385">
    <property type="entry name" value="C4_dicarb_anaerob_car-like"/>
</dbReference>
<dbReference type="Pfam" id="PF03606">
    <property type="entry name" value="DcuC"/>
    <property type="match status" value="1"/>
</dbReference>
<dbReference type="PANTHER" id="PTHR43652">
    <property type="entry name" value="BASIC AMINO ACID ANTIPORTER YFCC-RELATED"/>
    <property type="match status" value="1"/>
</dbReference>
<feature type="transmembrane region" description="Helical" evidence="6">
    <location>
        <begin position="311"/>
        <end position="333"/>
    </location>
</feature>
<evidence type="ECO:0000256" key="5">
    <source>
        <dbReference type="ARBA" id="ARBA00023136"/>
    </source>
</evidence>
<feature type="transmembrane region" description="Helical" evidence="6">
    <location>
        <begin position="192"/>
        <end position="214"/>
    </location>
</feature>
<comment type="caution">
    <text evidence="7">The sequence shown here is derived from an EMBL/GenBank/DDBJ whole genome shotgun (WGS) entry which is preliminary data.</text>
</comment>
<protein>
    <submittedName>
        <fullName evidence="7">AbgT family transporter</fullName>
    </submittedName>
</protein>
<evidence type="ECO:0000256" key="2">
    <source>
        <dbReference type="ARBA" id="ARBA00022475"/>
    </source>
</evidence>
<name>A0ABW9MEL3_9FIRM</name>
<evidence type="ECO:0000256" key="4">
    <source>
        <dbReference type="ARBA" id="ARBA00022989"/>
    </source>
</evidence>
<evidence type="ECO:0000313" key="8">
    <source>
        <dbReference type="Proteomes" id="UP001637994"/>
    </source>
</evidence>
<keyword evidence="4 6" id="KW-1133">Transmembrane helix</keyword>
<organism evidence="7 8">
    <name type="scientific">Anaerococcus kampingae</name>
    <dbReference type="NCBI Taxonomy" id="3115614"/>
    <lineage>
        <taxon>Bacteria</taxon>
        <taxon>Bacillati</taxon>
        <taxon>Bacillota</taxon>
        <taxon>Tissierellia</taxon>
        <taxon>Tissierellales</taxon>
        <taxon>Peptoniphilaceae</taxon>
        <taxon>Anaerococcus</taxon>
    </lineage>
</organism>
<dbReference type="RefSeq" id="WP_410035903.1">
    <property type="nucleotide sequence ID" value="NZ_JBGMEF010000033.1"/>
</dbReference>
<feature type="transmembrane region" description="Helical" evidence="6">
    <location>
        <begin position="12"/>
        <end position="31"/>
    </location>
</feature>
<sequence length="464" mass="49962">MQKKKRSFKLPHILYIVLGLLVVMSLLTYIIPAGQFGVDSNGNINANEFNYLGKQTPVSLVDLFYMIAGGLAAASGTIWIVLISGANMEVVLDTKAIDNVLNYATVKLKNKSSTVLVPILYFLILTIAAFASTDALIAVVPIGVLFAKKLRLDPMAALAVSFFPSVIGFGLGITIRVIPIQGLFGIAPLSGFGVRVLILYGFGLIGYLFSSSYIKKIQKDSSLSIMSDTNWQTEFVLHDEDDSEHHITPVRSFIVLGILLAQYLLLVVYLFVSADRPIEFMTAYFLVFSFILGKAGGLTFDEIAVSITKGISNMALVGFIIGLASTMQAVMVNGNIMDTIVYGITRPLMELNKSLSAVGITAVITIINPLIPSAMAKGAALVPIVSPLANALGIDQQIACQAFLFGDSFTNMISPALGWTMGALAIAGVPYNKWVKWVIKPLICLVLAAFVVIYLLNTIGWTGL</sequence>
<keyword evidence="3 6" id="KW-0812">Transmembrane</keyword>
<evidence type="ECO:0000313" key="7">
    <source>
        <dbReference type="EMBL" id="MFO3667777.1"/>
    </source>
</evidence>
<feature type="transmembrane region" description="Helical" evidence="6">
    <location>
        <begin position="156"/>
        <end position="180"/>
    </location>
</feature>
<feature type="transmembrane region" description="Helical" evidence="6">
    <location>
        <begin position="284"/>
        <end position="305"/>
    </location>
</feature>
<comment type="subcellular location">
    <subcellularLocation>
        <location evidence="1">Cell membrane</location>
        <topology evidence="1">Multi-pass membrane protein</topology>
    </subcellularLocation>
</comment>
<dbReference type="InterPro" id="IPR051679">
    <property type="entry name" value="DASS-Related_Transporters"/>
</dbReference>
<feature type="transmembrane region" description="Helical" evidence="6">
    <location>
        <begin position="354"/>
        <end position="371"/>
    </location>
</feature>
<dbReference type="Proteomes" id="UP001637994">
    <property type="component" value="Unassembled WGS sequence"/>
</dbReference>
<feature type="transmembrane region" description="Helical" evidence="6">
    <location>
        <begin position="63"/>
        <end position="82"/>
    </location>
</feature>
<feature type="transmembrane region" description="Helical" evidence="6">
    <location>
        <begin position="412"/>
        <end position="431"/>
    </location>
</feature>
<evidence type="ECO:0000256" key="6">
    <source>
        <dbReference type="SAM" id="Phobius"/>
    </source>
</evidence>
<feature type="transmembrane region" description="Helical" evidence="6">
    <location>
        <begin position="119"/>
        <end position="144"/>
    </location>
</feature>
<keyword evidence="8" id="KW-1185">Reference proteome</keyword>
<evidence type="ECO:0000256" key="1">
    <source>
        <dbReference type="ARBA" id="ARBA00004651"/>
    </source>
</evidence>
<keyword evidence="2" id="KW-1003">Cell membrane</keyword>
<evidence type="ECO:0000256" key="3">
    <source>
        <dbReference type="ARBA" id="ARBA00022692"/>
    </source>
</evidence>
<dbReference type="EMBL" id="JBGMEF010000033">
    <property type="protein sequence ID" value="MFO3667777.1"/>
    <property type="molecule type" value="Genomic_DNA"/>
</dbReference>